<gene>
    <name evidence="1" type="ORF">FG476_04380</name>
</gene>
<dbReference type="EMBL" id="VDCJ01000336">
    <property type="protein sequence ID" value="MRU23335.1"/>
    <property type="molecule type" value="Genomic_DNA"/>
</dbReference>
<protein>
    <submittedName>
        <fullName evidence="1">Uncharacterized protein</fullName>
    </submittedName>
</protein>
<evidence type="ECO:0000313" key="1">
    <source>
        <dbReference type="EMBL" id="MRU23335.1"/>
    </source>
</evidence>
<name>A0A9Q4QRR4_XYLFS</name>
<organism evidence="1 2">
    <name type="scientific">Xylella fastidiosa subsp. multiplex</name>
    <dbReference type="NCBI Taxonomy" id="644357"/>
    <lineage>
        <taxon>Bacteria</taxon>
        <taxon>Pseudomonadati</taxon>
        <taxon>Pseudomonadota</taxon>
        <taxon>Gammaproteobacteria</taxon>
        <taxon>Lysobacterales</taxon>
        <taxon>Lysobacteraceae</taxon>
        <taxon>Xylella</taxon>
    </lineage>
</organism>
<reference evidence="1" key="2">
    <citation type="journal article" date="2020" name="Appl. Environ. Microbiol.">
        <title>Multiple intercontinental introductions associated with the emergence of a plant pathogen in Europe.</title>
        <authorList>
            <person name="Landa B.B."/>
            <person name="Castillo A.I."/>
            <person name="Giampetruzzi A."/>
            <person name="Kahn A."/>
            <person name="Roman-Ecija M."/>
            <person name="Velasco-Amo M.P."/>
            <person name="Navas-Cortes J.A."/>
            <person name="Marco-Noales E."/>
            <person name="Barbe S."/>
            <person name="Moralejo E."/>
            <person name="Coletta-Filho H.D."/>
            <person name="Saldarelli P."/>
            <person name="Saponari M."/>
            <person name="Almeida R.P.P."/>
        </authorList>
    </citation>
    <scope>NUCLEOTIDE SEQUENCE</scope>
    <source>
        <strain evidence="1">XYL1981</strain>
    </source>
</reference>
<dbReference type="Proteomes" id="UP000474061">
    <property type="component" value="Unassembled WGS sequence"/>
</dbReference>
<reference evidence="1" key="1">
    <citation type="submission" date="2019-05" db="EMBL/GenBank/DDBJ databases">
        <authorList>
            <person name="Castillo A."/>
            <person name="Giampetruzzi A."/>
            <person name="Landa B."/>
            <person name="Saponari M."/>
            <person name="Almeida R.P.P."/>
            <person name="Moralejo E."/>
            <person name="Marco-Noales E."/>
            <person name="Velasco-Amo M.P."/>
            <person name="Roman-Ecija M."/>
            <person name="Navarro I."/>
            <person name="Monterde A."/>
            <person name="Barbe S."/>
        </authorList>
    </citation>
    <scope>NUCLEOTIDE SEQUENCE</scope>
    <source>
        <strain evidence="1">XYL1981</strain>
    </source>
</reference>
<dbReference type="AlphaFoldDB" id="A0A9Q4QRR4"/>
<evidence type="ECO:0000313" key="2">
    <source>
        <dbReference type="Proteomes" id="UP000474061"/>
    </source>
</evidence>
<comment type="caution">
    <text evidence="1">The sequence shown here is derived from an EMBL/GenBank/DDBJ whole genome shotgun (WGS) entry which is preliminary data.</text>
</comment>
<sequence>MKASYTLPEKTRHSKKMSLPALITLYSKHRFLKFDYLEQQNTHRDLLEVNAFFMGNIPTNVFRAAPVHQNKSPK</sequence>
<proteinExistence type="predicted"/>
<accession>A0A9Q4QRR4</accession>